<sequence>MLIVREWNSPAERFHRSNPVEPALELLEN</sequence>
<gene>
    <name evidence="1" type="ORF">J2S74_002493</name>
</gene>
<evidence type="ECO:0000313" key="2">
    <source>
        <dbReference type="Proteomes" id="UP001230005"/>
    </source>
</evidence>
<evidence type="ECO:0000313" key="1">
    <source>
        <dbReference type="EMBL" id="MDQ0255111.1"/>
    </source>
</evidence>
<dbReference type="EMBL" id="JAUSUG010000009">
    <property type="protein sequence ID" value="MDQ0255111.1"/>
    <property type="molecule type" value="Genomic_DNA"/>
</dbReference>
<reference evidence="1 2" key="1">
    <citation type="submission" date="2023-07" db="EMBL/GenBank/DDBJ databases">
        <title>Genomic Encyclopedia of Type Strains, Phase IV (KMG-IV): sequencing the most valuable type-strain genomes for metagenomic binning, comparative biology and taxonomic classification.</title>
        <authorList>
            <person name="Goeker M."/>
        </authorList>
    </citation>
    <scope>NUCLEOTIDE SEQUENCE [LARGE SCALE GENOMIC DNA]</scope>
    <source>
        <strain evidence="1 2">DSM 9768</strain>
    </source>
</reference>
<name>A0ABT9ZV40_9BACI</name>
<proteinExistence type="predicted"/>
<comment type="caution">
    <text evidence="1">The sequence shown here is derived from an EMBL/GenBank/DDBJ whole genome shotgun (WGS) entry which is preliminary data.</text>
</comment>
<dbReference type="Proteomes" id="UP001230005">
    <property type="component" value="Unassembled WGS sequence"/>
</dbReference>
<keyword evidence="2" id="KW-1185">Reference proteome</keyword>
<protein>
    <submittedName>
        <fullName evidence="1">Uncharacterized protein</fullName>
    </submittedName>
</protein>
<organism evidence="1 2">
    <name type="scientific">Evansella vedderi</name>
    <dbReference type="NCBI Taxonomy" id="38282"/>
    <lineage>
        <taxon>Bacteria</taxon>
        <taxon>Bacillati</taxon>
        <taxon>Bacillota</taxon>
        <taxon>Bacilli</taxon>
        <taxon>Bacillales</taxon>
        <taxon>Bacillaceae</taxon>
        <taxon>Evansella</taxon>
    </lineage>
</organism>
<accession>A0ABT9ZV40</accession>